<organism evidence="4 5">
    <name type="scientific">Mytilus edulis</name>
    <name type="common">Blue mussel</name>
    <dbReference type="NCBI Taxonomy" id="6550"/>
    <lineage>
        <taxon>Eukaryota</taxon>
        <taxon>Metazoa</taxon>
        <taxon>Spiralia</taxon>
        <taxon>Lophotrochozoa</taxon>
        <taxon>Mollusca</taxon>
        <taxon>Bivalvia</taxon>
        <taxon>Autobranchia</taxon>
        <taxon>Pteriomorphia</taxon>
        <taxon>Mytilida</taxon>
        <taxon>Mytiloidea</taxon>
        <taxon>Mytilidae</taxon>
        <taxon>Mytilinae</taxon>
        <taxon>Mytilus</taxon>
    </lineage>
</organism>
<name>A0A8S3T8L3_MYTED</name>
<dbReference type="Gene3D" id="4.10.60.10">
    <property type="entry name" value="Zinc finger, CCHC-type"/>
    <property type="match status" value="1"/>
</dbReference>
<gene>
    <name evidence="4" type="ORF">MEDL_42868</name>
</gene>
<dbReference type="OrthoDB" id="3863715at2759"/>
<feature type="compositionally biased region" description="Polar residues" evidence="2">
    <location>
        <begin position="406"/>
        <end position="451"/>
    </location>
</feature>
<evidence type="ECO:0000256" key="2">
    <source>
        <dbReference type="SAM" id="MobiDB-lite"/>
    </source>
</evidence>
<dbReference type="InterPro" id="IPR001878">
    <property type="entry name" value="Znf_CCHC"/>
</dbReference>
<evidence type="ECO:0000313" key="5">
    <source>
        <dbReference type="Proteomes" id="UP000683360"/>
    </source>
</evidence>
<dbReference type="EMBL" id="CAJPWZ010002043">
    <property type="protein sequence ID" value="CAG2229997.1"/>
    <property type="molecule type" value="Genomic_DNA"/>
</dbReference>
<dbReference type="PRINTS" id="PR01217">
    <property type="entry name" value="PRICHEXTENSN"/>
</dbReference>
<evidence type="ECO:0000313" key="4">
    <source>
        <dbReference type="EMBL" id="CAG2229997.1"/>
    </source>
</evidence>
<feature type="compositionally biased region" description="Polar residues" evidence="2">
    <location>
        <begin position="327"/>
        <end position="339"/>
    </location>
</feature>
<protein>
    <recommendedName>
        <fullName evidence="3">CCHC-type domain-containing protein</fullName>
    </recommendedName>
</protein>
<keyword evidence="1" id="KW-0863">Zinc-finger</keyword>
<proteinExistence type="predicted"/>
<dbReference type="PROSITE" id="PS50158">
    <property type="entry name" value="ZF_CCHC"/>
    <property type="match status" value="1"/>
</dbReference>
<feature type="compositionally biased region" description="Polar residues" evidence="2">
    <location>
        <begin position="373"/>
        <end position="389"/>
    </location>
</feature>
<evidence type="ECO:0000256" key="1">
    <source>
        <dbReference type="PROSITE-ProRule" id="PRU00047"/>
    </source>
</evidence>
<feature type="compositionally biased region" description="Low complexity" evidence="2">
    <location>
        <begin position="302"/>
        <end position="316"/>
    </location>
</feature>
<dbReference type="Proteomes" id="UP000683360">
    <property type="component" value="Unassembled WGS sequence"/>
</dbReference>
<accession>A0A8S3T8L3</accession>
<dbReference type="SUPFAM" id="SSF57756">
    <property type="entry name" value="Retrovirus zinc finger-like domains"/>
    <property type="match status" value="1"/>
</dbReference>
<feature type="region of interest" description="Disordered" evidence="2">
    <location>
        <begin position="373"/>
        <end position="481"/>
    </location>
</feature>
<sequence length="481" mass="53333">MQSYRNNILKYPLPVDPTTTLLPPRTTLTVPVTIPPIGLPIPPIGPRSPLPPPTRPLTPPMIHPPPMIPPPSREATSPPPPTIPPDTPIMPPPPRSGPLVIAPPLTISPNNGPPLLYAETEATSETKRRVNISMRIKGLWRIYLDTLKGKEFLLSEGLEIRGKSISIYSINPRVRIQENSTDVKIRVKDVPLSADDGQILRALEGYNCVILKHLRERLRYNDMITNCQTGDRIVYCEGPLISAIPKSIPIGKYRATVIYRGQQNDNIKCNKCMELGHTTKNCENDWKCRICGESGHRQNECTSEMSSEQEQEGASSAHHENHYEPSDVNTQQHTNSNENLDAMQPTENVAHAENDSVANTVTYDDAIKSQSILTEDQSSSPLCEQQNQPPAARPKIKPGRRETNKPSHTTSEATNRNSRGQSQITSFIHGPNQSTRRNQHQDTPVKTSNRSGLEKSPVTPTEKLHDGASNNTSKKSKTTKI</sequence>
<reference evidence="4" key="1">
    <citation type="submission" date="2021-03" db="EMBL/GenBank/DDBJ databases">
        <authorList>
            <person name="Bekaert M."/>
        </authorList>
    </citation>
    <scope>NUCLEOTIDE SEQUENCE</scope>
</reference>
<keyword evidence="1" id="KW-0479">Metal-binding</keyword>
<dbReference type="Pfam" id="PF00098">
    <property type="entry name" value="zf-CCHC"/>
    <property type="match status" value="1"/>
</dbReference>
<feature type="region of interest" description="Disordered" evidence="2">
    <location>
        <begin position="43"/>
        <end position="89"/>
    </location>
</feature>
<dbReference type="SMART" id="SM00343">
    <property type="entry name" value="ZnF_C2HC"/>
    <property type="match status" value="2"/>
</dbReference>
<keyword evidence="1" id="KW-0862">Zinc</keyword>
<feature type="domain" description="CCHC-type" evidence="3">
    <location>
        <begin position="287"/>
        <end position="303"/>
    </location>
</feature>
<dbReference type="InterPro" id="IPR036875">
    <property type="entry name" value="Znf_CCHC_sf"/>
</dbReference>
<feature type="region of interest" description="Disordered" evidence="2">
    <location>
        <begin position="302"/>
        <end position="339"/>
    </location>
</feature>
<comment type="caution">
    <text evidence="4">The sequence shown here is derived from an EMBL/GenBank/DDBJ whole genome shotgun (WGS) entry which is preliminary data.</text>
</comment>
<dbReference type="GO" id="GO:0003676">
    <property type="term" value="F:nucleic acid binding"/>
    <property type="evidence" value="ECO:0007669"/>
    <property type="project" value="InterPro"/>
</dbReference>
<keyword evidence="5" id="KW-1185">Reference proteome</keyword>
<dbReference type="GO" id="GO:0008270">
    <property type="term" value="F:zinc ion binding"/>
    <property type="evidence" value="ECO:0007669"/>
    <property type="project" value="UniProtKB-KW"/>
</dbReference>
<dbReference type="AlphaFoldDB" id="A0A8S3T8L3"/>
<evidence type="ECO:0000259" key="3">
    <source>
        <dbReference type="PROSITE" id="PS50158"/>
    </source>
</evidence>